<feature type="transmembrane region" description="Helical" evidence="14">
    <location>
        <begin position="74"/>
        <end position="95"/>
    </location>
</feature>
<feature type="transmembrane region" description="Helical" evidence="14">
    <location>
        <begin position="6"/>
        <end position="26"/>
    </location>
</feature>
<dbReference type="Pfam" id="PF00474">
    <property type="entry name" value="SSF"/>
    <property type="match status" value="1"/>
</dbReference>
<sequence>MLSASTIWIAFGVYMVFLLGVAVFVTQKEKRQKVGGSLLTASVPWPVLVMTYIASLMSTWVFFAGPGAYYRGGLGYWISELSYIALFPIIAHFTMNKVWIVNKQRKGAFTTPADFYYDRFKSPVLRTILGIIFLAASFPYISSVLVAIAQAAQYATDGAINYRMAVIVVGLIMTVFVCIGGVKSAAMADTVQGLLFILMLWVIVIACLIVGFGGSLNLALDNLWEHTQSFFSYPGPSGWTPYAGRFGYPFSCAIGWTIMLPHVFVRSGYFGDNLKAQRKLSFLTPVLQAVVWTGTMMIGLIGLALVNNLAASESELIIPYMIKNFVLNFNPVLAKVLMVGFFVGASAVGLSTANAFLSVSSAIVSSDLIKNTFHINVPKSKETLVNRIIIAVLGLGSLLLAIDPPDLIFTLIMFSIAIVMPLFPILVAGLYWKKATKQAAIVSAIVGTVLVLLTYFVWNIGGTWYGAIGMLGSTITMVVVSLFTKQPESDAAPFYEALESGMKRYYVVKDKKSAKAAAKAGE</sequence>
<evidence type="ECO:0000313" key="15">
    <source>
        <dbReference type="EMBL" id="MBC5737862.1"/>
    </source>
</evidence>
<feature type="transmembrane region" description="Helical" evidence="14">
    <location>
        <begin position="128"/>
        <end position="152"/>
    </location>
</feature>
<feature type="transmembrane region" description="Helical" evidence="14">
    <location>
        <begin position="464"/>
        <end position="483"/>
    </location>
</feature>
<evidence type="ECO:0000256" key="14">
    <source>
        <dbReference type="SAM" id="Phobius"/>
    </source>
</evidence>
<comment type="subcellular location">
    <subcellularLocation>
        <location evidence="1">Cell membrane</location>
        <topology evidence="1">Multi-pass membrane protein</topology>
    </subcellularLocation>
</comment>
<dbReference type="InterPro" id="IPR050277">
    <property type="entry name" value="Sodium:Solute_Symporter"/>
</dbReference>
<keyword evidence="16" id="KW-1185">Reference proteome</keyword>
<evidence type="ECO:0000256" key="8">
    <source>
        <dbReference type="ARBA" id="ARBA00023053"/>
    </source>
</evidence>
<gene>
    <name evidence="15" type="ORF">H8S62_12675</name>
</gene>
<keyword evidence="10 14" id="KW-0472">Membrane</keyword>
<dbReference type="Proteomes" id="UP000607645">
    <property type="component" value="Unassembled WGS sequence"/>
</dbReference>
<name>A0A8J6JM83_9FIRM</name>
<feature type="transmembrane region" description="Helical" evidence="14">
    <location>
        <begin position="336"/>
        <end position="364"/>
    </location>
</feature>
<evidence type="ECO:0000313" key="16">
    <source>
        <dbReference type="Proteomes" id="UP000607645"/>
    </source>
</evidence>
<keyword evidence="7 14" id="KW-1133">Transmembrane helix</keyword>
<dbReference type="InterPro" id="IPR038377">
    <property type="entry name" value="Na/Glc_symporter_sf"/>
</dbReference>
<evidence type="ECO:0000256" key="11">
    <source>
        <dbReference type="ARBA" id="ARBA00023201"/>
    </source>
</evidence>
<dbReference type="Gene3D" id="1.20.1730.10">
    <property type="entry name" value="Sodium/glucose cotransporter"/>
    <property type="match status" value="1"/>
</dbReference>
<keyword evidence="9" id="KW-0406">Ion transport</keyword>
<feature type="transmembrane region" description="Helical" evidence="14">
    <location>
        <begin position="286"/>
        <end position="306"/>
    </location>
</feature>
<accession>A0A8J6JM83</accession>
<keyword evidence="3" id="KW-0813">Transport</keyword>
<dbReference type="PANTHER" id="PTHR48086:SF3">
    <property type="entry name" value="SODIUM_PROLINE SYMPORTER"/>
    <property type="match status" value="1"/>
</dbReference>
<comment type="similarity">
    <text evidence="2 13">Belongs to the sodium:solute symporter (SSF) (TC 2.A.21) family.</text>
</comment>
<evidence type="ECO:0000256" key="6">
    <source>
        <dbReference type="ARBA" id="ARBA00022847"/>
    </source>
</evidence>
<keyword evidence="11" id="KW-0739">Sodium transport</keyword>
<feature type="transmembrane region" description="Helical" evidence="14">
    <location>
        <begin position="408"/>
        <end position="432"/>
    </location>
</feature>
<feature type="transmembrane region" description="Helical" evidence="14">
    <location>
        <begin position="164"/>
        <end position="182"/>
    </location>
</feature>
<comment type="catalytic activity">
    <reaction evidence="12">
        <text>L-proline(in) + Na(+)(in) = L-proline(out) + Na(+)(out)</text>
        <dbReference type="Rhea" id="RHEA:28967"/>
        <dbReference type="ChEBI" id="CHEBI:29101"/>
        <dbReference type="ChEBI" id="CHEBI:60039"/>
    </reaction>
</comment>
<feature type="transmembrane region" description="Helical" evidence="14">
    <location>
        <begin position="439"/>
        <end position="458"/>
    </location>
</feature>
<dbReference type="PANTHER" id="PTHR48086">
    <property type="entry name" value="SODIUM/PROLINE SYMPORTER-RELATED"/>
    <property type="match status" value="1"/>
</dbReference>
<comment type="caution">
    <text evidence="15">The sequence shown here is derived from an EMBL/GenBank/DDBJ whole genome shotgun (WGS) entry which is preliminary data.</text>
</comment>
<feature type="transmembrane region" description="Helical" evidence="14">
    <location>
        <begin position="194"/>
        <end position="214"/>
    </location>
</feature>
<dbReference type="EMBL" id="JACOPQ010000010">
    <property type="protein sequence ID" value="MBC5737862.1"/>
    <property type="molecule type" value="Genomic_DNA"/>
</dbReference>
<organism evidence="15 16">
    <name type="scientific">Lawsonibacter faecis</name>
    <dbReference type="NCBI Taxonomy" id="2763052"/>
    <lineage>
        <taxon>Bacteria</taxon>
        <taxon>Bacillati</taxon>
        <taxon>Bacillota</taxon>
        <taxon>Clostridia</taxon>
        <taxon>Eubacteriales</taxon>
        <taxon>Oscillospiraceae</taxon>
        <taxon>Lawsonibacter</taxon>
    </lineage>
</organism>
<evidence type="ECO:0000256" key="2">
    <source>
        <dbReference type="ARBA" id="ARBA00006434"/>
    </source>
</evidence>
<dbReference type="InterPro" id="IPR001734">
    <property type="entry name" value="Na/solute_symporter"/>
</dbReference>
<evidence type="ECO:0000256" key="13">
    <source>
        <dbReference type="RuleBase" id="RU362091"/>
    </source>
</evidence>
<dbReference type="GO" id="GO:0015293">
    <property type="term" value="F:symporter activity"/>
    <property type="evidence" value="ECO:0007669"/>
    <property type="project" value="UniProtKB-KW"/>
</dbReference>
<evidence type="ECO:0000256" key="4">
    <source>
        <dbReference type="ARBA" id="ARBA00022475"/>
    </source>
</evidence>
<dbReference type="GO" id="GO:0005886">
    <property type="term" value="C:plasma membrane"/>
    <property type="evidence" value="ECO:0007669"/>
    <property type="project" value="UniProtKB-SubCell"/>
</dbReference>
<dbReference type="CDD" id="cd10322">
    <property type="entry name" value="SLC5sbd"/>
    <property type="match status" value="1"/>
</dbReference>
<dbReference type="AlphaFoldDB" id="A0A8J6JM83"/>
<dbReference type="RefSeq" id="WP_155151195.1">
    <property type="nucleotide sequence ID" value="NZ_JACOPQ010000010.1"/>
</dbReference>
<dbReference type="GO" id="GO:0006814">
    <property type="term" value="P:sodium ion transport"/>
    <property type="evidence" value="ECO:0007669"/>
    <property type="project" value="UniProtKB-KW"/>
</dbReference>
<dbReference type="PROSITE" id="PS50283">
    <property type="entry name" value="NA_SOLUT_SYMP_3"/>
    <property type="match status" value="1"/>
</dbReference>
<evidence type="ECO:0000256" key="9">
    <source>
        <dbReference type="ARBA" id="ARBA00023065"/>
    </source>
</evidence>
<feature type="transmembrane region" description="Helical" evidence="14">
    <location>
        <begin position="38"/>
        <end position="62"/>
    </location>
</feature>
<evidence type="ECO:0000256" key="1">
    <source>
        <dbReference type="ARBA" id="ARBA00004651"/>
    </source>
</evidence>
<evidence type="ECO:0000256" key="7">
    <source>
        <dbReference type="ARBA" id="ARBA00022989"/>
    </source>
</evidence>
<proteinExistence type="inferred from homology"/>
<keyword evidence="8" id="KW-0915">Sodium</keyword>
<evidence type="ECO:0000256" key="12">
    <source>
        <dbReference type="ARBA" id="ARBA00033708"/>
    </source>
</evidence>
<reference evidence="15" key="1">
    <citation type="submission" date="2020-08" db="EMBL/GenBank/DDBJ databases">
        <title>Genome public.</title>
        <authorList>
            <person name="Liu C."/>
            <person name="Sun Q."/>
        </authorList>
    </citation>
    <scope>NUCLEOTIDE SEQUENCE</scope>
    <source>
        <strain evidence="15">NSJ-52</strain>
    </source>
</reference>
<feature type="transmembrane region" description="Helical" evidence="14">
    <location>
        <begin position="384"/>
        <end position="402"/>
    </location>
</feature>
<keyword evidence="4" id="KW-1003">Cell membrane</keyword>
<evidence type="ECO:0000256" key="3">
    <source>
        <dbReference type="ARBA" id="ARBA00022448"/>
    </source>
</evidence>
<protein>
    <submittedName>
        <fullName evidence="15">Sodium:solute symporter family protein</fullName>
    </submittedName>
</protein>
<keyword evidence="6" id="KW-0769">Symport</keyword>
<evidence type="ECO:0000256" key="10">
    <source>
        <dbReference type="ARBA" id="ARBA00023136"/>
    </source>
</evidence>
<keyword evidence="5 14" id="KW-0812">Transmembrane</keyword>
<evidence type="ECO:0000256" key="5">
    <source>
        <dbReference type="ARBA" id="ARBA00022692"/>
    </source>
</evidence>
<feature type="transmembrane region" description="Helical" evidence="14">
    <location>
        <begin position="246"/>
        <end position="265"/>
    </location>
</feature>